<feature type="region of interest" description="Disordered" evidence="1">
    <location>
        <begin position="330"/>
        <end position="353"/>
    </location>
</feature>
<proteinExistence type="predicted"/>
<keyword evidence="3" id="KW-1185">Reference proteome</keyword>
<dbReference type="EMBL" id="ML742241">
    <property type="protein sequence ID" value="KAE8146796.1"/>
    <property type="molecule type" value="Genomic_DNA"/>
</dbReference>
<dbReference type="Proteomes" id="UP000325780">
    <property type="component" value="Unassembled WGS sequence"/>
</dbReference>
<gene>
    <name evidence="2" type="ORF">BDV25DRAFT_161691</name>
</gene>
<evidence type="ECO:0000313" key="3">
    <source>
        <dbReference type="Proteomes" id="UP000325780"/>
    </source>
</evidence>
<feature type="region of interest" description="Disordered" evidence="1">
    <location>
        <begin position="278"/>
        <end position="299"/>
    </location>
</feature>
<accession>A0A5N6TKC1</accession>
<reference evidence="2 3" key="1">
    <citation type="submission" date="2019-04" db="EMBL/GenBank/DDBJ databases">
        <title>Friends and foes A comparative genomics study of 23 Aspergillus species from section Flavi.</title>
        <authorList>
            <consortium name="DOE Joint Genome Institute"/>
            <person name="Kjaerbolling I."/>
            <person name="Vesth T."/>
            <person name="Frisvad J.C."/>
            <person name="Nybo J.L."/>
            <person name="Theobald S."/>
            <person name="Kildgaard S."/>
            <person name="Isbrandt T."/>
            <person name="Kuo A."/>
            <person name="Sato A."/>
            <person name="Lyhne E.K."/>
            <person name="Kogle M.E."/>
            <person name="Wiebenga A."/>
            <person name="Kun R.S."/>
            <person name="Lubbers R.J."/>
            <person name="Makela M.R."/>
            <person name="Barry K."/>
            <person name="Chovatia M."/>
            <person name="Clum A."/>
            <person name="Daum C."/>
            <person name="Haridas S."/>
            <person name="He G."/>
            <person name="LaButti K."/>
            <person name="Lipzen A."/>
            <person name="Mondo S."/>
            <person name="Riley R."/>
            <person name="Salamov A."/>
            <person name="Simmons B.A."/>
            <person name="Magnuson J.K."/>
            <person name="Henrissat B."/>
            <person name="Mortensen U.H."/>
            <person name="Larsen T.O."/>
            <person name="Devries R.P."/>
            <person name="Grigoriev I.V."/>
            <person name="Machida M."/>
            <person name="Baker S.E."/>
            <person name="Andersen M.R."/>
        </authorList>
    </citation>
    <scope>NUCLEOTIDE SEQUENCE [LARGE SCALE GENOMIC DNA]</scope>
    <source>
        <strain evidence="2 3">IBT 18842</strain>
    </source>
</reference>
<evidence type="ECO:0000256" key="1">
    <source>
        <dbReference type="SAM" id="MobiDB-lite"/>
    </source>
</evidence>
<organism evidence="2 3">
    <name type="scientific">Aspergillus avenaceus</name>
    <dbReference type="NCBI Taxonomy" id="36643"/>
    <lineage>
        <taxon>Eukaryota</taxon>
        <taxon>Fungi</taxon>
        <taxon>Dikarya</taxon>
        <taxon>Ascomycota</taxon>
        <taxon>Pezizomycotina</taxon>
        <taxon>Eurotiomycetes</taxon>
        <taxon>Eurotiomycetidae</taxon>
        <taxon>Eurotiales</taxon>
        <taxon>Aspergillaceae</taxon>
        <taxon>Aspergillus</taxon>
        <taxon>Aspergillus subgen. Circumdati</taxon>
    </lineage>
</organism>
<dbReference type="AlphaFoldDB" id="A0A5N6TKC1"/>
<name>A0A5N6TKC1_ASPAV</name>
<feature type="region of interest" description="Disordered" evidence="1">
    <location>
        <begin position="200"/>
        <end position="230"/>
    </location>
</feature>
<feature type="region of interest" description="Disordered" evidence="1">
    <location>
        <begin position="1"/>
        <end position="79"/>
    </location>
</feature>
<dbReference type="OrthoDB" id="5370011at2759"/>
<feature type="compositionally biased region" description="Basic and acidic residues" evidence="1">
    <location>
        <begin position="9"/>
        <end position="21"/>
    </location>
</feature>
<evidence type="ECO:0000313" key="2">
    <source>
        <dbReference type="EMBL" id="KAE8146796.1"/>
    </source>
</evidence>
<feature type="compositionally biased region" description="Low complexity" evidence="1">
    <location>
        <begin position="42"/>
        <end position="53"/>
    </location>
</feature>
<protein>
    <submittedName>
        <fullName evidence="2">Uncharacterized protein</fullName>
    </submittedName>
</protein>
<sequence>MSTKGTKQPSEKDGKEGKEGKQGFSKYVGRMRTVSMKTVMRKSSSIKSVSGSTSKDKASVSEPTKSALPEDAVPPNTTASEVATSATAITPAQDAATTSAQQSTVFNHWGAIQEEKARALFAKYGLTLEPGEWRTTTDTAVQRVVKPIRMRVRRTCHRCQTTFGPDKLCTNCQHVRCTKCPRYPPAKTQENTETALQTILTGKGKEPVGRQPKPKPKAAPLTIPSRTGGQDLIHKTVKQRVRRFCHRCNTTFDPDATECHNCNHTRCKKCPRDPPKLDKYPDGYPGDAEPPKEPPVRTWRKPRQRVRYTCHACLTMFQLKEPICSNCGQERGPQTLRDPPKKHKPEPDPEIVRRVEERLAEVTISSI</sequence>